<comment type="subcellular location">
    <subcellularLocation>
        <location evidence="1 9">Cell membrane</location>
        <topology evidence="1 9">Multi-pass membrane protein</topology>
    </subcellularLocation>
</comment>
<evidence type="ECO:0000256" key="1">
    <source>
        <dbReference type="ARBA" id="ARBA00004651"/>
    </source>
</evidence>
<feature type="transmembrane region" description="Helical" evidence="9">
    <location>
        <begin position="49"/>
        <end position="70"/>
    </location>
</feature>
<dbReference type="OrthoDB" id="9811967at2"/>
<dbReference type="InterPro" id="IPR004485">
    <property type="entry name" value="Cobalamin_biosynth_CobD/CbiB"/>
</dbReference>
<dbReference type="GO" id="GO:0048472">
    <property type="term" value="F:threonine-phosphate decarboxylase activity"/>
    <property type="evidence" value="ECO:0007669"/>
    <property type="project" value="InterPro"/>
</dbReference>
<feature type="transmembrane region" description="Helical" evidence="9">
    <location>
        <begin position="210"/>
        <end position="228"/>
    </location>
</feature>
<evidence type="ECO:0000256" key="9">
    <source>
        <dbReference type="HAMAP-Rule" id="MF_00024"/>
    </source>
</evidence>
<dbReference type="HAMAP" id="MF_00024">
    <property type="entry name" value="CobD_CbiB"/>
    <property type="match status" value="1"/>
</dbReference>
<feature type="transmembrane region" description="Helical" evidence="9">
    <location>
        <begin position="76"/>
        <end position="98"/>
    </location>
</feature>
<reference evidence="10 11" key="1">
    <citation type="submission" date="2017-02" db="EMBL/GenBank/DDBJ databases">
        <authorList>
            <person name="Peterson S.W."/>
        </authorList>
    </citation>
    <scope>NUCLEOTIDE SEQUENCE [LARGE SCALE GENOMIC DNA]</scope>
    <source>
        <strain evidence="10 11">DSM 15102</strain>
    </source>
</reference>
<protein>
    <recommendedName>
        <fullName evidence="9">Cobalamin biosynthesis protein CobD</fullName>
    </recommendedName>
</protein>
<dbReference type="Pfam" id="PF03186">
    <property type="entry name" value="CobD_Cbib"/>
    <property type="match status" value="1"/>
</dbReference>
<keyword evidence="8 9" id="KW-0472">Membrane</keyword>
<keyword evidence="5 9" id="KW-0169">Cobalamin biosynthesis</keyword>
<evidence type="ECO:0000256" key="6">
    <source>
        <dbReference type="ARBA" id="ARBA00022692"/>
    </source>
</evidence>
<dbReference type="GO" id="GO:0005886">
    <property type="term" value="C:plasma membrane"/>
    <property type="evidence" value="ECO:0007669"/>
    <property type="project" value="UniProtKB-SubCell"/>
</dbReference>
<dbReference type="NCBIfam" id="TIGR00380">
    <property type="entry name" value="cobal_cbiB"/>
    <property type="match status" value="1"/>
</dbReference>
<sequence length="317" mass="35963">MERRLFLCAVVLDYLLGDPINWPHPIVYIGKVIAFYEKQIRKTMRNLKFGGILLVFFSLITVIGSSHIILKLVRKIHPILESFFILYFIYALLAAKCLHIESKKVYQKLQEGEVEQAREKISYLVGRDTSKLGLEEITRATIETVAENTIDGVIAPMFYGVIGFCLGYPIEYMLFYKTVNTLDSMVGYIQQPYKDIGYASAKLDDILNYIPARIGSIFMILAGGMLGYDVKNAFSILKRDRRNHKSPNCAYPESAVAGLLHIQLGGSNIYFGQKLEKPTIGDKTRSFYPQDILSTIRIMYASQILFLVVSIGLLSWI</sequence>
<keyword evidence="4 9" id="KW-1003">Cell membrane</keyword>
<keyword evidence="7 9" id="KW-1133">Transmembrane helix</keyword>
<evidence type="ECO:0000256" key="2">
    <source>
        <dbReference type="ARBA" id="ARBA00004953"/>
    </source>
</evidence>
<dbReference type="GO" id="GO:0015420">
    <property type="term" value="F:ABC-type vitamin B12 transporter activity"/>
    <property type="evidence" value="ECO:0007669"/>
    <property type="project" value="UniProtKB-UniRule"/>
</dbReference>
<evidence type="ECO:0000256" key="4">
    <source>
        <dbReference type="ARBA" id="ARBA00022475"/>
    </source>
</evidence>
<evidence type="ECO:0000256" key="5">
    <source>
        <dbReference type="ARBA" id="ARBA00022573"/>
    </source>
</evidence>
<evidence type="ECO:0000313" key="10">
    <source>
        <dbReference type="EMBL" id="SJZ42042.1"/>
    </source>
</evidence>
<comment type="pathway">
    <text evidence="2 9">Cofactor biosynthesis; adenosylcobalamin biosynthesis.</text>
</comment>
<keyword evidence="6 9" id="KW-0812">Transmembrane</keyword>
<dbReference type="EMBL" id="FUWV01000002">
    <property type="protein sequence ID" value="SJZ42042.1"/>
    <property type="molecule type" value="Genomic_DNA"/>
</dbReference>
<feature type="transmembrane region" description="Helical" evidence="9">
    <location>
        <begin position="292"/>
        <end position="316"/>
    </location>
</feature>
<dbReference type="PANTHER" id="PTHR34308">
    <property type="entry name" value="COBALAMIN BIOSYNTHESIS PROTEIN CBIB"/>
    <property type="match status" value="1"/>
</dbReference>
<comment type="similarity">
    <text evidence="3 9">Belongs to the CobD/CbiB family.</text>
</comment>
<feature type="transmembrane region" description="Helical" evidence="9">
    <location>
        <begin position="157"/>
        <end position="175"/>
    </location>
</feature>
<evidence type="ECO:0000256" key="7">
    <source>
        <dbReference type="ARBA" id="ARBA00022989"/>
    </source>
</evidence>
<dbReference type="GO" id="GO:0009236">
    <property type="term" value="P:cobalamin biosynthetic process"/>
    <property type="evidence" value="ECO:0007669"/>
    <property type="project" value="UniProtKB-UniRule"/>
</dbReference>
<organism evidence="10 11">
    <name type="scientific">Garciella nitratireducens DSM 15102</name>
    <dbReference type="NCBI Taxonomy" id="1121911"/>
    <lineage>
        <taxon>Bacteria</taxon>
        <taxon>Bacillati</taxon>
        <taxon>Bacillota</taxon>
        <taxon>Clostridia</taxon>
        <taxon>Eubacteriales</taxon>
        <taxon>Eubacteriaceae</taxon>
        <taxon>Garciella</taxon>
    </lineage>
</organism>
<dbReference type="AlphaFoldDB" id="A0A1T4KHY4"/>
<dbReference type="UniPathway" id="UPA00148"/>
<dbReference type="Proteomes" id="UP000196365">
    <property type="component" value="Unassembled WGS sequence"/>
</dbReference>
<comment type="function">
    <text evidence="9">Converts cobyric acid to cobinamide by the addition of aminopropanol on the F carboxylic group.</text>
</comment>
<accession>A0A1T4KHY4</accession>
<keyword evidence="11" id="KW-1185">Reference proteome</keyword>
<evidence type="ECO:0000313" key="11">
    <source>
        <dbReference type="Proteomes" id="UP000196365"/>
    </source>
</evidence>
<evidence type="ECO:0000256" key="8">
    <source>
        <dbReference type="ARBA" id="ARBA00023136"/>
    </source>
</evidence>
<dbReference type="PANTHER" id="PTHR34308:SF1">
    <property type="entry name" value="COBALAMIN BIOSYNTHESIS PROTEIN CBIB"/>
    <property type="match status" value="1"/>
</dbReference>
<name>A0A1T4KHY4_9FIRM</name>
<dbReference type="RefSeq" id="WP_087677978.1">
    <property type="nucleotide sequence ID" value="NZ_FUWV01000002.1"/>
</dbReference>
<gene>
    <name evidence="9" type="primary">cobD</name>
    <name evidence="10" type="ORF">SAMN02745973_00536</name>
</gene>
<proteinExistence type="inferred from homology"/>
<evidence type="ECO:0000256" key="3">
    <source>
        <dbReference type="ARBA" id="ARBA00006263"/>
    </source>
</evidence>